<dbReference type="Proteomes" id="UP001162740">
    <property type="component" value="Plasmid pGD02.2.2"/>
</dbReference>
<proteinExistence type="inferred from homology"/>
<evidence type="ECO:0000313" key="11">
    <source>
        <dbReference type="Proteomes" id="UP001162740"/>
    </source>
</evidence>
<dbReference type="Gene3D" id="3.30.1380.10">
    <property type="match status" value="1"/>
</dbReference>
<dbReference type="InterPro" id="IPR000755">
    <property type="entry name" value="A_A_dipeptidase"/>
</dbReference>
<dbReference type="GO" id="GO:0008237">
    <property type="term" value="F:metallopeptidase activity"/>
    <property type="evidence" value="ECO:0007669"/>
    <property type="project" value="UniProtKB-KW"/>
</dbReference>
<dbReference type="PANTHER" id="PTHR43126:SF2">
    <property type="entry name" value="D-ALANYL-D-ALANINE DIPEPTIDASE"/>
    <property type="match status" value="1"/>
</dbReference>
<evidence type="ECO:0000256" key="6">
    <source>
        <dbReference type="ARBA" id="ARBA00022997"/>
    </source>
</evidence>
<comment type="function">
    <text evidence="9">Catalyzes hydrolysis of the D-alanyl-D-alanine dipeptide.</text>
</comment>
<protein>
    <recommendedName>
        <fullName evidence="9">D-alanyl-D-alanine dipeptidase</fullName>
        <shortName evidence="9">D-Ala-D-Ala dipeptidase</shortName>
        <ecNumber evidence="9">3.4.13.22</ecNumber>
    </recommendedName>
</protein>
<evidence type="ECO:0000313" key="10">
    <source>
        <dbReference type="EMBL" id="UZF48482.1"/>
    </source>
</evidence>
<comment type="similarity">
    <text evidence="9">Belongs to the peptidase M15D family.</text>
</comment>
<feature type="binding site" evidence="9">
    <location>
        <position position="188"/>
    </location>
    <ligand>
        <name>Zn(2+)</name>
        <dbReference type="ChEBI" id="CHEBI:29105"/>
        <note>catalytic</note>
    </ligand>
</feature>
<keyword evidence="4 9" id="KW-0378">Hydrolase</keyword>
<keyword evidence="2 9" id="KW-0645">Protease</keyword>
<dbReference type="SUPFAM" id="SSF55166">
    <property type="entry name" value="Hedgehog/DD-peptidase"/>
    <property type="match status" value="1"/>
</dbReference>
<organism evidence="10 11">
    <name type="scientific">Rhodococcus rhodochrous</name>
    <dbReference type="NCBI Taxonomy" id="1829"/>
    <lineage>
        <taxon>Bacteria</taxon>
        <taxon>Bacillati</taxon>
        <taxon>Actinomycetota</taxon>
        <taxon>Actinomycetes</taxon>
        <taxon>Mycobacteriales</taxon>
        <taxon>Nocardiaceae</taxon>
        <taxon>Rhodococcus</taxon>
    </lineage>
</organism>
<keyword evidence="3 9" id="KW-0479">Metal-binding</keyword>
<feature type="site" description="Transition state stabilizer" evidence="9">
    <location>
        <position position="71"/>
    </location>
</feature>
<evidence type="ECO:0000256" key="9">
    <source>
        <dbReference type="HAMAP-Rule" id="MF_01924"/>
    </source>
</evidence>
<dbReference type="InterPro" id="IPR009045">
    <property type="entry name" value="Zn_M74/Hedgehog-like"/>
</dbReference>
<dbReference type="HAMAP" id="MF_01924">
    <property type="entry name" value="A_A_dipeptidase"/>
    <property type="match status" value="1"/>
</dbReference>
<evidence type="ECO:0000256" key="8">
    <source>
        <dbReference type="ARBA" id="ARBA00023316"/>
    </source>
</evidence>
<dbReference type="EMBL" id="CP083976">
    <property type="protein sequence ID" value="UZF48482.1"/>
    <property type="molecule type" value="Genomic_DNA"/>
</dbReference>
<evidence type="ECO:0000256" key="1">
    <source>
        <dbReference type="ARBA" id="ARBA00001362"/>
    </source>
</evidence>
<geneLocation type="plasmid" evidence="10 11">
    <name>pGD02.2.2</name>
</geneLocation>
<sequence>MNSDRFHTQGLVRISDIPHLAEYHQQRIPGATENLYLYQDAYVQLQAAVEYLQEEGTRNLQFGLVVFDGFRPQAVQRHIFERYVDELQHKHRLDRAEAIMSARTFVSDPDTVFPHGTGGTVDLTLTVNGRCAWMGTAFDDFTERAHRNWYTVHPPKLPPDRAARTHRDLLDRAMSHAGFVGLADEWWHYEWGTALWGETTGQVPVLTNTFSLDEALPEAG</sequence>
<comment type="catalytic activity">
    <reaction evidence="1 9">
        <text>D-alanyl-D-alanine + H2O = 2 D-alanine</text>
        <dbReference type="Rhea" id="RHEA:20661"/>
        <dbReference type="ChEBI" id="CHEBI:15377"/>
        <dbReference type="ChEBI" id="CHEBI:57416"/>
        <dbReference type="ChEBI" id="CHEBI:57822"/>
        <dbReference type="EC" id="3.4.13.22"/>
    </reaction>
</comment>
<dbReference type="PANTHER" id="PTHR43126">
    <property type="entry name" value="D-ALANYL-D-ALANINE DIPEPTIDASE"/>
    <property type="match status" value="1"/>
</dbReference>
<accession>A0AA46X350</accession>
<dbReference type="GO" id="GO:0008270">
    <property type="term" value="F:zinc ion binding"/>
    <property type="evidence" value="ECO:0007669"/>
    <property type="project" value="UniProtKB-UniRule"/>
</dbReference>
<dbReference type="GO" id="GO:0071555">
    <property type="term" value="P:cell wall organization"/>
    <property type="evidence" value="ECO:0007669"/>
    <property type="project" value="UniProtKB-KW"/>
</dbReference>
<keyword evidence="5 9" id="KW-0862">Zinc</keyword>
<dbReference type="GO" id="GO:0006508">
    <property type="term" value="P:proteolysis"/>
    <property type="evidence" value="ECO:0007669"/>
    <property type="project" value="UniProtKB-KW"/>
</dbReference>
<keyword evidence="8" id="KW-0961">Cell wall biogenesis/degradation</keyword>
<dbReference type="AlphaFoldDB" id="A0AA46X350"/>
<comment type="cofactor">
    <cofactor evidence="9">
        <name>Zn(2+)</name>
        <dbReference type="ChEBI" id="CHEBI:29105"/>
    </cofactor>
    <text evidence="9">Binds 1 zinc ion per subunit.</text>
</comment>
<feature type="active site" description="Proton donor/acceptor" evidence="9">
    <location>
        <position position="185"/>
    </location>
</feature>
<dbReference type="Pfam" id="PF01427">
    <property type="entry name" value="Peptidase_M15"/>
    <property type="match status" value="1"/>
</dbReference>
<name>A0AA46X350_RHORH</name>
<evidence type="ECO:0000256" key="4">
    <source>
        <dbReference type="ARBA" id="ARBA00022801"/>
    </source>
</evidence>
<reference evidence="10 11" key="1">
    <citation type="journal article" date="2021" name="Front. Microbiol.">
        <title>Bacterial Transformation of Aromatic Monomers in Softwood Black Liquor.</title>
        <authorList>
            <person name="Navas L.E."/>
            <person name="Dexter G."/>
            <person name="Liu J."/>
            <person name="Levy-Booth D."/>
            <person name="Cho M."/>
            <person name="Jang S.K."/>
            <person name="Mansfield S.D."/>
            <person name="Renneckar S."/>
            <person name="Mohn W.W."/>
            <person name="Eltis L.D."/>
        </authorList>
    </citation>
    <scope>NUCLEOTIDE SEQUENCE [LARGE SCALE GENOMIC DNA]</scope>
    <source>
        <strain evidence="10 11">GD02</strain>
    </source>
</reference>
<evidence type="ECO:0000256" key="7">
    <source>
        <dbReference type="ARBA" id="ARBA00023049"/>
    </source>
</evidence>
<dbReference type="RefSeq" id="WP_265572849.1">
    <property type="nucleotide sequence ID" value="NZ_CP083976.1"/>
</dbReference>
<evidence type="ECO:0000256" key="5">
    <source>
        <dbReference type="ARBA" id="ARBA00022833"/>
    </source>
</evidence>
<feature type="binding site" evidence="9">
    <location>
        <position position="115"/>
    </location>
    <ligand>
        <name>Zn(2+)</name>
        <dbReference type="ChEBI" id="CHEBI:29105"/>
        <note>catalytic</note>
    </ligand>
</feature>
<evidence type="ECO:0000256" key="3">
    <source>
        <dbReference type="ARBA" id="ARBA00022723"/>
    </source>
</evidence>
<keyword evidence="7 9" id="KW-0482">Metalloprotease</keyword>
<dbReference type="GO" id="GO:0160237">
    <property type="term" value="F:D-Ala-D-Ala dipeptidase activity"/>
    <property type="evidence" value="ECO:0007669"/>
    <property type="project" value="UniProtKB-EC"/>
</dbReference>
<keyword evidence="6 9" id="KW-0224">Dipeptidase</keyword>
<keyword evidence="10" id="KW-0614">Plasmid</keyword>
<feature type="binding site" evidence="9">
    <location>
        <position position="122"/>
    </location>
    <ligand>
        <name>Zn(2+)</name>
        <dbReference type="ChEBI" id="CHEBI:29105"/>
        <note>catalytic</note>
    </ligand>
</feature>
<gene>
    <name evidence="10" type="ORF">KUM34_029350</name>
</gene>
<dbReference type="EC" id="3.4.13.22" evidence="9"/>
<evidence type="ECO:0000256" key="2">
    <source>
        <dbReference type="ARBA" id="ARBA00022670"/>
    </source>
</evidence>